<comment type="similarity">
    <text evidence="3">Belongs to the prokaryotic molybdopterin-containing oxidoreductase family. NasA/NapA/NarB subfamily.</text>
</comment>
<keyword evidence="5" id="KW-0500">Molybdenum</keyword>
<dbReference type="Pfam" id="PF00384">
    <property type="entry name" value="Molybdopterin"/>
    <property type="match status" value="1"/>
</dbReference>
<keyword evidence="7 13" id="KW-0560">Oxidoreductase</keyword>
<dbReference type="SUPFAM" id="SSF50692">
    <property type="entry name" value="ADC-like"/>
    <property type="match status" value="1"/>
</dbReference>
<dbReference type="InterPro" id="IPR009010">
    <property type="entry name" value="Asp_de-COase-like_dom_sf"/>
</dbReference>
<sequence>MPQWPRQLATARPAGARHENPIRDAQPPHPDLPHVVGEEHALPPHAWGGPGWGACAHLNSRPKMNAADVPAGSIAIAPDGAVRETRSTCPYCGVGCGVLIQSEGGRITGVRGDPDHPANFGKLCTKGGALHLSAKPELLPQIRALRPELRTRRAAPRQAVRWGQALDHVARRFAAIIAEHGPDSVGFYISGQMLTEDYYVFNKLAKGLIGTNNVDTNSRVCMSSAVAGYKATLGADAPPCSYDDIDHAACLVLAGSNAAWSHPIAFRRIEQAKARRPELRIVVIDPRRTETAELADLHLQLLPGTDVALFHAMLHVMVWEDLVDPAFIAAHTSGYAALRELVRDLSPAVAANLCGLAAQDIVTAARWFALGGLGADVARRQPTLSMYCQGLNQSSSGTAKNAGLINLHLACGQVGKAGAGPFSLTGQPNAMGGREVGGMANLLSAHRDLSNPGHRAEVARLWGVADVPAERGKTAIELFQAVADGTVKALWIACTNPAQSLPDQALVRRALEAAELVVVQEAYTTAATVPYADVLLPATTWGEKEGTVTNSERRISRVRAATPAPGEARDDWAIAVDFAHRLESLLPQRLNGRLTLFPYPTPEAVWNEHRESTRGRDLDITGLSWALLERDGPQQWPYPAGAGSGKTRLYEDGVFPTPDGRARFFAQVFKPVAEPCDARYPVALTTGRLRDQWHGMSRTGSVPRLFNHAPEPCIDLHPSDLARRGLSDGELLRVASRRGDIIVPASATDTVRPGQAFIAMHWGAEFLAGRNAEGVARLGVNGLTLPAIDPYSFQPELKHSAVRVEAANLTWHLAAFGWMPETSAHALRRELMRELAALPFVMCVPFGRERTGLLLRAAARGAPPAELLARIEAHFGVQGSAALHYADPGRSVLRSVRLIGERIDAALLSGPADSVVAQGWLRELLQSEASAKPYGRWLLRPSTKPPSHLPSPGHQVCNCFDVWQSQIDAVLPTLDGDADTVLATLQQQLKCGTNCGSCLPELRRIVREHAAVAA</sequence>
<accession>E6PMQ8</accession>
<comment type="cofactor">
    <cofactor evidence="2">
        <name>[4Fe-4S] cluster</name>
        <dbReference type="ChEBI" id="CHEBI:49883"/>
    </cofactor>
</comment>
<dbReference type="InterPro" id="IPR050123">
    <property type="entry name" value="Prok_molybdopt-oxidoreductase"/>
</dbReference>
<dbReference type="InterPro" id="IPR006656">
    <property type="entry name" value="Mopterin_OxRdtase"/>
</dbReference>
<dbReference type="Gene3D" id="1.10.10.1100">
    <property type="entry name" value="BFD-like [2Fe-2S]-binding domain"/>
    <property type="match status" value="1"/>
</dbReference>
<feature type="domain" description="4Fe-4S Mo/W bis-MGD-type" evidence="12">
    <location>
        <begin position="82"/>
        <end position="138"/>
    </location>
</feature>
<dbReference type="GO" id="GO:0016491">
    <property type="term" value="F:oxidoreductase activity"/>
    <property type="evidence" value="ECO:0007669"/>
    <property type="project" value="UniProtKB-KW"/>
</dbReference>
<evidence type="ECO:0000256" key="3">
    <source>
        <dbReference type="ARBA" id="ARBA00008747"/>
    </source>
</evidence>
<dbReference type="SMART" id="SM00926">
    <property type="entry name" value="Molybdop_Fe4S4"/>
    <property type="match status" value="1"/>
</dbReference>
<keyword evidence="4" id="KW-0004">4Fe-4S</keyword>
<evidence type="ECO:0000259" key="12">
    <source>
        <dbReference type="PROSITE" id="PS51669"/>
    </source>
</evidence>
<gene>
    <name evidence="13" type="ORF">CARN2_1201</name>
</gene>
<evidence type="ECO:0000256" key="2">
    <source>
        <dbReference type="ARBA" id="ARBA00001966"/>
    </source>
</evidence>
<dbReference type="AlphaFoldDB" id="E6PMQ8"/>
<dbReference type="InterPro" id="IPR041957">
    <property type="entry name" value="CT_Nitrate-R-NapA-like"/>
</dbReference>
<keyword evidence="6" id="KW-0479">Metal-binding</keyword>
<keyword evidence="8" id="KW-0408">Iron</keyword>
<dbReference type="GO" id="GO:0043546">
    <property type="term" value="F:molybdopterin cofactor binding"/>
    <property type="evidence" value="ECO:0007669"/>
    <property type="project" value="InterPro"/>
</dbReference>
<evidence type="ECO:0000256" key="9">
    <source>
        <dbReference type="ARBA" id="ARBA00023014"/>
    </source>
</evidence>
<evidence type="ECO:0000256" key="5">
    <source>
        <dbReference type="ARBA" id="ARBA00022505"/>
    </source>
</evidence>
<dbReference type="CDD" id="cd02754">
    <property type="entry name" value="MopB_Nitrate-R-NapA-like"/>
    <property type="match status" value="1"/>
</dbReference>
<evidence type="ECO:0000313" key="13">
    <source>
        <dbReference type="EMBL" id="CBH96210.1"/>
    </source>
</evidence>
<dbReference type="GO" id="GO:0051539">
    <property type="term" value="F:4 iron, 4 sulfur cluster binding"/>
    <property type="evidence" value="ECO:0007669"/>
    <property type="project" value="UniProtKB-KW"/>
</dbReference>
<dbReference type="CDD" id="cd02791">
    <property type="entry name" value="MopB_CT_Nitrate-R-NapA-like"/>
    <property type="match status" value="1"/>
</dbReference>
<comment type="caution">
    <text evidence="13">The sequence shown here is derived from an EMBL/GenBank/DDBJ whole genome shotgun (WGS) entry which is preliminary data.</text>
</comment>
<keyword evidence="9" id="KW-0411">Iron-sulfur</keyword>
<dbReference type="SUPFAM" id="SSF53706">
    <property type="entry name" value="Formate dehydrogenase/DMSO reductase, domains 1-3"/>
    <property type="match status" value="1"/>
</dbReference>
<dbReference type="GO" id="GO:0046872">
    <property type="term" value="F:metal ion binding"/>
    <property type="evidence" value="ECO:0007669"/>
    <property type="project" value="UniProtKB-KW"/>
</dbReference>
<evidence type="ECO:0000256" key="10">
    <source>
        <dbReference type="ARBA" id="ARBA00023063"/>
    </source>
</evidence>
<dbReference type="Gene3D" id="2.20.25.90">
    <property type="entry name" value="ADC-like domains"/>
    <property type="match status" value="1"/>
</dbReference>
<dbReference type="Pfam" id="PF01568">
    <property type="entry name" value="Molydop_binding"/>
    <property type="match status" value="1"/>
</dbReference>
<dbReference type="InterPro" id="IPR006963">
    <property type="entry name" value="Mopterin_OxRdtase_4Fe-4S_dom"/>
</dbReference>
<dbReference type="PANTHER" id="PTHR43105:SF9">
    <property type="entry name" value="NADPH-FE(3+) OXIDOREDUCTASE SUBUNIT ALPHA"/>
    <property type="match status" value="1"/>
</dbReference>
<dbReference type="PROSITE" id="PS51669">
    <property type="entry name" value="4FE4S_MOW_BIS_MGD"/>
    <property type="match status" value="1"/>
</dbReference>
<dbReference type="Gene3D" id="3.40.50.740">
    <property type="match status" value="1"/>
</dbReference>
<evidence type="ECO:0000256" key="6">
    <source>
        <dbReference type="ARBA" id="ARBA00022723"/>
    </source>
</evidence>
<dbReference type="PANTHER" id="PTHR43105">
    <property type="entry name" value="RESPIRATORY NITRATE REDUCTASE"/>
    <property type="match status" value="1"/>
</dbReference>
<reference evidence="13" key="1">
    <citation type="submission" date="2009-10" db="EMBL/GenBank/DDBJ databases">
        <title>Diversity of trophic interactions inside an arsenic-rich microbial ecosystem.</title>
        <authorList>
            <person name="Bertin P.N."/>
            <person name="Heinrich-Salmeron A."/>
            <person name="Pelletier E."/>
            <person name="Goulhen-Chollet F."/>
            <person name="Arsene-Ploetze F."/>
            <person name="Gallien S."/>
            <person name="Calteau A."/>
            <person name="Vallenet D."/>
            <person name="Casiot C."/>
            <person name="Chane-Woon-Ming B."/>
            <person name="Giloteaux L."/>
            <person name="Barakat M."/>
            <person name="Bonnefoy V."/>
            <person name="Bruneel O."/>
            <person name="Chandler M."/>
            <person name="Cleiss J."/>
            <person name="Duran R."/>
            <person name="Elbaz-Poulichet F."/>
            <person name="Fonknechten N."/>
            <person name="Lauga B."/>
            <person name="Mornico D."/>
            <person name="Ortet P."/>
            <person name="Schaeffer C."/>
            <person name="Siguier P."/>
            <person name="Alexander Thil Smith A."/>
            <person name="Van Dorsselaer A."/>
            <person name="Weissenbach J."/>
            <person name="Medigue C."/>
            <person name="Le Paslier D."/>
        </authorList>
    </citation>
    <scope>NUCLEOTIDE SEQUENCE</scope>
</reference>
<evidence type="ECO:0000256" key="7">
    <source>
        <dbReference type="ARBA" id="ARBA00023002"/>
    </source>
</evidence>
<name>E6PMQ8_9ZZZZ</name>
<dbReference type="InterPro" id="IPR007419">
    <property type="entry name" value="BFD-like_2Fe2S-bd_dom"/>
</dbReference>
<dbReference type="Pfam" id="PF04879">
    <property type="entry name" value="Molybdop_Fe4S4"/>
    <property type="match status" value="1"/>
</dbReference>
<evidence type="ECO:0000256" key="8">
    <source>
        <dbReference type="ARBA" id="ARBA00023004"/>
    </source>
</evidence>
<dbReference type="InterPro" id="IPR041854">
    <property type="entry name" value="BFD-like_2Fe2S-bd_dom_sf"/>
</dbReference>
<dbReference type="Gene3D" id="2.40.40.20">
    <property type="match status" value="1"/>
</dbReference>
<organism evidence="13">
    <name type="scientific">mine drainage metagenome</name>
    <dbReference type="NCBI Taxonomy" id="410659"/>
    <lineage>
        <taxon>unclassified sequences</taxon>
        <taxon>metagenomes</taxon>
        <taxon>ecological metagenomes</taxon>
    </lineage>
</organism>
<comment type="cofactor">
    <cofactor evidence="1">
        <name>Mo-bis(molybdopterin guanine dinucleotide)</name>
        <dbReference type="ChEBI" id="CHEBI:60539"/>
    </cofactor>
</comment>
<dbReference type="InterPro" id="IPR006657">
    <property type="entry name" value="MoPterin_dinucl-bd_dom"/>
</dbReference>
<dbReference type="Pfam" id="PF04324">
    <property type="entry name" value="Fer2_BFD"/>
    <property type="match status" value="1"/>
</dbReference>
<dbReference type="EC" id="1.7.99.4" evidence="13"/>
<dbReference type="GO" id="GO:0016020">
    <property type="term" value="C:membrane"/>
    <property type="evidence" value="ECO:0007669"/>
    <property type="project" value="TreeGrafter"/>
</dbReference>
<protein>
    <submittedName>
        <fullName evidence="13">Putative Nitrate reductase</fullName>
        <ecNumber evidence="13">1.7.99.4</ecNumber>
    </submittedName>
</protein>
<dbReference type="EMBL" id="CABM01000022">
    <property type="protein sequence ID" value="CBH96210.1"/>
    <property type="molecule type" value="Genomic_DNA"/>
</dbReference>
<dbReference type="Gene3D" id="3.40.228.10">
    <property type="entry name" value="Dimethylsulfoxide Reductase, domain 2"/>
    <property type="match status" value="1"/>
</dbReference>
<feature type="region of interest" description="Disordered" evidence="11">
    <location>
        <begin position="1"/>
        <end position="43"/>
    </location>
</feature>
<keyword evidence="10" id="KW-0534">Nitrate assimilation</keyword>
<dbReference type="GO" id="GO:0042128">
    <property type="term" value="P:nitrate assimilation"/>
    <property type="evidence" value="ECO:0007669"/>
    <property type="project" value="UniProtKB-KW"/>
</dbReference>
<proteinExistence type="inferred from homology"/>
<evidence type="ECO:0000256" key="4">
    <source>
        <dbReference type="ARBA" id="ARBA00022485"/>
    </source>
</evidence>
<evidence type="ECO:0000256" key="1">
    <source>
        <dbReference type="ARBA" id="ARBA00001942"/>
    </source>
</evidence>
<evidence type="ECO:0000256" key="11">
    <source>
        <dbReference type="SAM" id="MobiDB-lite"/>
    </source>
</evidence>